<keyword evidence="6 9" id="KW-0067">ATP-binding</keyword>
<dbReference type="CDD" id="cd03257">
    <property type="entry name" value="ABC_NikE_OppD_transporters"/>
    <property type="match status" value="2"/>
</dbReference>
<dbReference type="Proteomes" id="UP000613840">
    <property type="component" value="Unassembled WGS sequence"/>
</dbReference>
<reference evidence="9" key="2">
    <citation type="submission" date="2020-09" db="EMBL/GenBank/DDBJ databases">
        <authorList>
            <person name="Sun Q."/>
            <person name="Zhou Y."/>
        </authorList>
    </citation>
    <scope>NUCLEOTIDE SEQUENCE</scope>
    <source>
        <strain evidence="9">CGMCC 4.7306</strain>
    </source>
</reference>
<evidence type="ECO:0000256" key="1">
    <source>
        <dbReference type="ARBA" id="ARBA00004202"/>
    </source>
</evidence>
<dbReference type="InterPro" id="IPR003593">
    <property type="entry name" value="AAA+_ATPase"/>
</dbReference>
<evidence type="ECO:0000256" key="7">
    <source>
        <dbReference type="ARBA" id="ARBA00023136"/>
    </source>
</evidence>
<evidence type="ECO:0000313" key="9">
    <source>
        <dbReference type="EMBL" id="GGL80254.1"/>
    </source>
</evidence>
<evidence type="ECO:0000313" key="10">
    <source>
        <dbReference type="Proteomes" id="UP000613840"/>
    </source>
</evidence>
<dbReference type="FunFam" id="3.40.50.300:FF:000016">
    <property type="entry name" value="Oligopeptide ABC transporter ATP-binding component"/>
    <property type="match status" value="1"/>
</dbReference>
<evidence type="ECO:0000256" key="5">
    <source>
        <dbReference type="ARBA" id="ARBA00022741"/>
    </source>
</evidence>
<dbReference type="InterPro" id="IPR027417">
    <property type="entry name" value="P-loop_NTPase"/>
</dbReference>
<keyword evidence="4" id="KW-1003">Cell membrane</keyword>
<comment type="similarity">
    <text evidence="2">Belongs to the ABC transporter superfamily.</text>
</comment>
<feature type="domain" description="ABC transporter" evidence="8">
    <location>
        <begin position="283"/>
        <end position="527"/>
    </location>
</feature>
<keyword evidence="10" id="KW-1185">Reference proteome</keyword>
<dbReference type="InterPro" id="IPR050388">
    <property type="entry name" value="ABC_Ni/Peptide_Import"/>
</dbReference>
<protein>
    <submittedName>
        <fullName evidence="9">Oligopeptide ABC transporter, ATP-binding protein</fullName>
    </submittedName>
</protein>
<comment type="caution">
    <text evidence="9">The sequence shown here is derived from an EMBL/GenBank/DDBJ whole genome shotgun (WGS) entry which is preliminary data.</text>
</comment>
<keyword evidence="7" id="KW-0472">Membrane</keyword>
<dbReference type="GO" id="GO:0016887">
    <property type="term" value="F:ATP hydrolysis activity"/>
    <property type="evidence" value="ECO:0007669"/>
    <property type="project" value="InterPro"/>
</dbReference>
<evidence type="ECO:0000256" key="2">
    <source>
        <dbReference type="ARBA" id="ARBA00005417"/>
    </source>
</evidence>
<dbReference type="PANTHER" id="PTHR43297:SF2">
    <property type="entry name" value="DIPEPTIDE TRANSPORT ATP-BINDING PROTEIN DPPD"/>
    <property type="match status" value="1"/>
</dbReference>
<keyword evidence="5" id="KW-0547">Nucleotide-binding</keyword>
<dbReference type="EMBL" id="BMMZ01000015">
    <property type="protein sequence ID" value="GGL80254.1"/>
    <property type="molecule type" value="Genomic_DNA"/>
</dbReference>
<dbReference type="SUPFAM" id="SSF52540">
    <property type="entry name" value="P-loop containing nucleoside triphosphate hydrolases"/>
    <property type="match status" value="2"/>
</dbReference>
<dbReference type="InterPro" id="IPR013563">
    <property type="entry name" value="Oligopep_ABC_C"/>
</dbReference>
<dbReference type="GO" id="GO:0005524">
    <property type="term" value="F:ATP binding"/>
    <property type="evidence" value="ECO:0007669"/>
    <property type="project" value="UniProtKB-KW"/>
</dbReference>
<dbReference type="Gene3D" id="3.40.50.300">
    <property type="entry name" value="P-loop containing nucleotide triphosphate hydrolases"/>
    <property type="match status" value="2"/>
</dbReference>
<name>A0A917W999_9ACTN</name>
<sequence length="550" mass="59195">MADQSEAAVLAVEHLSVAFGDKGHESVVVDDVSFAIGSAEVVALVGESGSGKSMTAMSVLGITPFGSRVRGRIVVGGLDTVAATEQQRRMIRGRVVSMIFQDPVAALDPVYSIGFQMAEAVRRSSPDLDRAAVRARCLDLLESVEIPEPERRLKQYPHELSGGQCQRVMIAIALAADPDLLIADEPTTALDVTVQAEVLDVLRKLRRDRTTSILLITHDMGVVADLADRVVVMRNGKVEEEGTATEIFGAPSADYTRQLLDAVPRLGRRGQADPGPEADTPVLIMEDLVVEYGHRIGHKFRAVDEVSFSVGRGEILGLVGESGSGKTTIGKAIAGLAPITSGVVTVDGVSLADTSGARRRAARSKIGIVFQNPLLSLNPRYTVHRTIAEPLRLVAGVPAAEVDDRVTQLLSDVGLGEAWRFRYPHELSGGQRQRAAIARALALDPTLLIADEPTSALDVSVQARVLDTFRELQSRLGFACLFISHDLAVVDELCDRVVVLHNGRVAEIGDRHQILFTPQDPYTRRLIDAVPVPDPAEQARRRESVAAARA</sequence>
<dbReference type="PROSITE" id="PS00211">
    <property type="entry name" value="ABC_TRANSPORTER_1"/>
    <property type="match status" value="2"/>
</dbReference>
<accession>A0A917W999</accession>
<keyword evidence="3" id="KW-0813">Transport</keyword>
<organism evidence="9 10">
    <name type="scientific">Microlunatus endophyticus</name>
    <dbReference type="NCBI Taxonomy" id="1716077"/>
    <lineage>
        <taxon>Bacteria</taxon>
        <taxon>Bacillati</taxon>
        <taxon>Actinomycetota</taxon>
        <taxon>Actinomycetes</taxon>
        <taxon>Propionibacteriales</taxon>
        <taxon>Propionibacteriaceae</taxon>
        <taxon>Microlunatus</taxon>
    </lineage>
</organism>
<dbReference type="InterPro" id="IPR003439">
    <property type="entry name" value="ABC_transporter-like_ATP-bd"/>
</dbReference>
<dbReference type="AlphaFoldDB" id="A0A917W999"/>
<dbReference type="GO" id="GO:0015833">
    <property type="term" value="P:peptide transport"/>
    <property type="evidence" value="ECO:0007669"/>
    <property type="project" value="InterPro"/>
</dbReference>
<comment type="subcellular location">
    <subcellularLocation>
        <location evidence="1">Cell membrane</location>
        <topology evidence="1">Peripheral membrane protein</topology>
    </subcellularLocation>
</comment>
<evidence type="ECO:0000259" key="8">
    <source>
        <dbReference type="PROSITE" id="PS50893"/>
    </source>
</evidence>
<evidence type="ECO:0000256" key="6">
    <source>
        <dbReference type="ARBA" id="ARBA00022840"/>
    </source>
</evidence>
<reference evidence="9" key="1">
    <citation type="journal article" date="2014" name="Int. J. Syst. Evol. Microbiol.">
        <title>Complete genome sequence of Corynebacterium casei LMG S-19264T (=DSM 44701T), isolated from a smear-ripened cheese.</title>
        <authorList>
            <consortium name="US DOE Joint Genome Institute (JGI-PGF)"/>
            <person name="Walter F."/>
            <person name="Albersmeier A."/>
            <person name="Kalinowski J."/>
            <person name="Ruckert C."/>
        </authorList>
    </citation>
    <scope>NUCLEOTIDE SEQUENCE</scope>
    <source>
        <strain evidence="9">CGMCC 4.7306</strain>
    </source>
</reference>
<dbReference type="PANTHER" id="PTHR43297">
    <property type="entry name" value="OLIGOPEPTIDE TRANSPORT ATP-BINDING PROTEIN APPD"/>
    <property type="match status" value="1"/>
</dbReference>
<evidence type="ECO:0000256" key="4">
    <source>
        <dbReference type="ARBA" id="ARBA00022475"/>
    </source>
</evidence>
<dbReference type="GO" id="GO:0005886">
    <property type="term" value="C:plasma membrane"/>
    <property type="evidence" value="ECO:0007669"/>
    <property type="project" value="UniProtKB-SubCell"/>
</dbReference>
<dbReference type="PROSITE" id="PS50893">
    <property type="entry name" value="ABC_TRANSPORTER_2"/>
    <property type="match status" value="2"/>
</dbReference>
<dbReference type="Pfam" id="PF08352">
    <property type="entry name" value="oligo_HPY"/>
    <property type="match status" value="2"/>
</dbReference>
<evidence type="ECO:0000256" key="3">
    <source>
        <dbReference type="ARBA" id="ARBA00022448"/>
    </source>
</evidence>
<dbReference type="Pfam" id="PF00005">
    <property type="entry name" value="ABC_tran"/>
    <property type="match status" value="2"/>
</dbReference>
<dbReference type="NCBIfam" id="NF008453">
    <property type="entry name" value="PRK11308.1"/>
    <property type="match status" value="2"/>
</dbReference>
<dbReference type="SMART" id="SM00382">
    <property type="entry name" value="AAA"/>
    <property type="match status" value="2"/>
</dbReference>
<dbReference type="InterPro" id="IPR017871">
    <property type="entry name" value="ABC_transporter-like_CS"/>
</dbReference>
<gene>
    <name evidence="9" type="ORF">GCM10011575_43170</name>
</gene>
<feature type="domain" description="ABC transporter" evidence="8">
    <location>
        <begin position="10"/>
        <end position="260"/>
    </location>
</feature>
<dbReference type="RefSeq" id="WP_188897738.1">
    <property type="nucleotide sequence ID" value="NZ_BMMZ01000015.1"/>
</dbReference>
<proteinExistence type="inferred from homology"/>
<dbReference type="NCBIfam" id="NF007739">
    <property type="entry name" value="PRK10419.1"/>
    <property type="match status" value="2"/>
</dbReference>